<sequence length="396" mass="44003">MGLSKKIGDVRPHEDIVMSVAGSVDFHTQDSFGSSADDLTCVILPKSTDRLNGSGVMTTGEIEPEDSKVAMATYVSGVDLGCADPSTNQKSVKSRVSDAGMQIEKKANNELRHTLSSPSRLCTISTWVLNNGQSRTFGDPSNPKKILFVMGLATSGLAWLKQAMHFQDDYHVCCYDNRGVGRSSAPLERYTTSLMAEDGACLLDHLEWTNARSIHIAGISMGGMISQELAKLVPERVLSLTLMATFSGGFNVEDFARTLPYASGFRKFVHSSVSFLGGRDMLRKSIMQFLYTSDTMDSCEQEHLDSLHRVIEKDDLKRIRFQPYKKLVLCGKLDDCVPLRNSVWLADHLNSELYVVHDAAHGVAMEKSEEVNAKLHAFFRESEEHIRKTYENILTY</sequence>
<dbReference type="GeneID" id="25909272"/>
<feature type="domain" description="AB hydrolase-1" evidence="1">
    <location>
        <begin position="146"/>
        <end position="367"/>
    </location>
</feature>
<dbReference type="STRING" id="667725.A0A0L0FQI3"/>
<reference evidence="2 3" key="1">
    <citation type="submission" date="2011-02" db="EMBL/GenBank/DDBJ databases">
        <title>The Genome Sequence of Sphaeroforma arctica JP610.</title>
        <authorList>
            <consortium name="The Broad Institute Genome Sequencing Platform"/>
            <person name="Russ C."/>
            <person name="Cuomo C."/>
            <person name="Young S.K."/>
            <person name="Zeng Q."/>
            <person name="Gargeya S."/>
            <person name="Alvarado L."/>
            <person name="Berlin A."/>
            <person name="Chapman S.B."/>
            <person name="Chen Z."/>
            <person name="Freedman E."/>
            <person name="Gellesch M."/>
            <person name="Goldberg J."/>
            <person name="Griggs A."/>
            <person name="Gujja S."/>
            <person name="Heilman E."/>
            <person name="Heiman D."/>
            <person name="Howarth C."/>
            <person name="Mehta T."/>
            <person name="Neiman D."/>
            <person name="Pearson M."/>
            <person name="Roberts A."/>
            <person name="Saif S."/>
            <person name="Shea T."/>
            <person name="Shenoy N."/>
            <person name="Sisk P."/>
            <person name="Stolte C."/>
            <person name="Sykes S."/>
            <person name="White J."/>
            <person name="Yandava C."/>
            <person name="Burger G."/>
            <person name="Gray M.W."/>
            <person name="Holland P.W.H."/>
            <person name="King N."/>
            <person name="Lang F.B.F."/>
            <person name="Roger A.J."/>
            <person name="Ruiz-Trillo I."/>
            <person name="Haas B."/>
            <person name="Nusbaum C."/>
            <person name="Birren B."/>
        </authorList>
    </citation>
    <scope>NUCLEOTIDE SEQUENCE [LARGE SCALE GENOMIC DNA]</scope>
    <source>
        <strain evidence="2 3">JP610</strain>
    </source>
</reference>
<dbReference type="SUPFAM" id="SSF53474">
    <property type="entry name" value="alpha/beta-Hydrolases"/>
    <property type="match status" value="1"/>
</dbReference>
<dbReference type="PRINTS" id="PR00111">
    <property type="entry name" value="ABHYDROLASE"/>
</dbReference>
<proteinExistence type="predicted"/>
<protein>
    <recommendedName>
        <fullName evidence="1">AB hydrolase-1 domain-containing protein</fullName>
    </recommendedName>
</protein>
<name>A0A0L0FQI3_9EUKA</name>
<evidence type="ECO:0000259" key="1">
    <source>
        <dbReference type="Pfam" id="PF00561"/>
    </source>
</evidence>
<dbReference type="InterPro" id="IPR000073">
    <property type="entry name" value="AB_hydrolase_1"/>
</dbReference>
<keyword evidence="3" id="KW-1185">Reference proteome</keyword>
<accession>A0A0L0FQI3</accession>
<gene>
    <name evidence="2" type="ORF">SARC_08768</name>
</gene>
<dbReference type="AlphaFoldDB" id="A0A0L0FQI3"/>
<dbReference type="Gene3D" id="3.40.50.1820">
    <property type="entry name" value="alpha/beta hydrolase"/>
    <property type="match status" value="1"/>
</dbReference>
<dbReference type="Proteomes" id="UP000054560">
    <property type="component" value="Unassembled WGS sequence"/>
</dbReference>
<organism evidence="2 3">
    <name type="scientific">Sphaeroforma arctica JP610</name>
    <dbReference type="NCBI Taxonomy" id="667725"/>
    <lineage>
        <taxon>Eukaryota</taxon>
        <taxon>Ichthyosporea</taxon>
        <taxon>Ichthyophonida</taxon>
        <taxon>Sphaeroforma</taxon>
    </lineage>
</organism>
<dbReference type="InterPro" id="IPR029058">
    <property type="entry name" value="AB_hydrolase_fold"/>
</dbReference>
<dbReference type="PANTHER" id="PTHR43433:SF5">
    <property type="entry name" value="AB HYDROLASE-1 DOMAIN-CONTAINING PROTEIN"/>
    <property type="match status" value="1"/>
</dbReference>
<dbReference type="EMBL" id="KQ242420">
    <property type="protein sequence ID" value="KNC78811.1"/>
    <property type="molecule type" value="Genomic_DNA"/>
</dbReference>
<dbReference type="Pfam" id="PF00561">
    <property type="entry name" value="Abhydrolase_1"/>
    <property type="match status" value="1"/>
</dbReference>
<dbReference type="eggNOG" id="KOG4178">
    <property type="taxonomic scope" value="Eukaryota"/>
</dbReference>
<dbReference type="InterPro" id="IPR050471">
    <property type="entry name" value="AB_hydrolase"/>
</dbReference>
<evidence type="ECO:0000313" key="2">
    <source>
        <dbReference type="EMBL" id="KNC78811.1"/>
    </source>
</evidence>
<evidence type="ECO:0000313" key="3">
    <source>
        <dbReference type="Proteomes" id="UP000054560"/>
    </source>
</evidence>
<dbReference type="RefSeq" id="XP_014152713.1">
    <property type="nucleotide sequence ID" value="XM_014297238.1"/>
</dbReference>
<dbReference type="OrthoDB" id="19657at2759"/>
<dbReference type="PANTHER" id="PTHR43433">
    <property type="entry name" value="HYDROLASE, ALPHA/BETA FOLD FAMILY PROTEIN"/>
    <property type="match status" value="1"/>
</dbReference>